<evidence type="ECO:0000313" key="4">
    <source>
        <dbReference type="Proteomes" id="UP000539265"/>
    </source>
</evidence>
<gene>
    <name evidence="3" type="ORF">FHS11_004089</name>
</gene>
<dbReference type="SUPFAM" id="SSF51445">
    <property type="entry name" value="(Trans)glycosidases"/>
    <property type="match status" value="1"/>
</dbReference>
<accession>A0A839SLB7</accession>
<dbReference type="InterPro" id="IPR017853">
    <property type="entry name" value="GH"/>
</dbReference>
<dbReference type="Gene3D" id="3.20.20.80">
    <property type="entry name" value="Glycosidases"/>
    <property type="match status" value="1"/>
</dbReference>
<feature type="signal peptide" evidence="1">
    <location>
        <begin position="1"/>
        <end position="26"/>
    </location>
</feature>
<keyword evidence="1" id="KW-0732">Signal</keyword>
<organism evidence="3 4">
    <name type="scientific">Mucilaginibacter gotjawali</name>
    <dbReference type="NCBI Taxonomy" id="1550579"/>
    <lineage>
        <taxon>Bacteria</taxon>
        <taxon>Pseudomonadati</taxon>
        <taxon>Bacteroidota</taxon>
        <taxon>Sphingobacteriia</taxon>
        <taxon>Sphingobacteriales</taxon>
        <taxon>Sphingobacteriaceae</taxon>
        <taxon>Mucilaginibacter</taxon>
    </lineage>
</organism>
<dbReference type="RefSeq" id="WP_221199446.1">
    <property type="nucleotide sequence ID" value="NZ_JACHWX010000014.1"/>
</dbReference>
<dbReference type="Pfam" id="PF14587">
    <property type="entry name" value="Glyco_hydr_30_2"/>
    <property type="match status" value="1"/>
</dbReference>
<feature type="domain" description="Endo-beta-1,6-galactanase-like" evidence="2">
    <location>
        <begin position="31"/>
        <end position="392"/>
    </location>
</feature>
<keyword evidence="4" id="KW-1185">Reference proteome</keyword>
<reference evidence="3" key="1">
    <citation type="submission" date="2020-08" db="EMBL/GenBank/DDBJ databases">
        <title>Genomic Encyclopedia of Type Strains, Phase III (KMG-III): the genomes of soil and plant-associated and newly described type strains.</title>
        <authorList>
            <person name="Whitman W."/>
        </authorList>
    </citation>
    <scope>NUCLEOTIDE SEQUENCE [LARGE SCALE GENOMIC DNA]</scope>
    <source>
        <strain evidence="3">CECT 8628</strain>
    </source>
</reference>
<dbReference type="InterPro" id="IPR039514">
    <property type="entry name" value="6GAL-like"/>
</dbReference>
<sequence length="514" mass="56135">MRLNTNIKKVISSMVLFVLYSGFARGQDSVVSVNIDLAKTYQHIDNFGASDAWSCQFIGKWPDGKKNKIADLLFSDDTLANGSPRGIALSLWRFNIGAGSAAQGAQSGIKDEWRRAESFLNADGSYDWRKQAGQVWFLKAAKARGLKQFLGFANSPPIEFTLNGKAYTSGSKTNIEPGQYAAFANYISKVVKGVERVSKVKLNYISPLNEPQWSWSDATQEGCPYNNTEIAGLARSIDSAFVKDHIQSHILLAEAGSIQYLFKAGDRPGKGNQVNDFFKPGSPNYIGNLQSVSKIVAGHSYFTTSPATTAIQMRHVLADSVAAIPGLNFWQSEYCILGDNAGEINGSKRDLGIDAALYLAKVIHTDLTTANAAAWQWWTAISAYDYKDGLIYVDKNKTDGNYYPSKMLWALGNYSRFVRPGAIRVYAAVTNQKAINKPLLVSAFKNGKNFTAVIINNNTDKVWVSLNTSDAKLVLTKSYTTSSTEELKAEKITGAKNGILVAPGSVTTITGILK</sequence>
<dbReference type="AlphaFoldDB" id="A0A839SLB7"/>
<keyword evidence="3" id="KW-0378">Hydrolase</keyword>
<protein>
    <submittedName>
        <fullName evidence="3">O-glycosyl hydrolase</fullName>
    </submittedName>
</protein>
<dbReference type="Gene3D" id="2.60.40.1180">
    <property type="entry name" value="Golgi alpha-mannosidase II"/>
    <property type="match status" value="1"/>
</dbReference>
<dbReference type="GO" id="GO:0004553">
    <property type="term" value="F:hydrolase activity, hydrolyzing O-glycosyl compounds"/>
    <property type="evidence" value="ECO:0007669"/>
    <property type="project" value="InterPro"/>
</dbReference>
<proteinExistence type="predicted"/>
<dbReference type="PANTHER" id="PTHR42767">
    <property type="entry name" value="ENDO-BETA-1,6-GALACTANASE"/>
    <property type="match status" value="1"/>
</dbReference>
<dbReference type="InterPro" id="IPR013780">
    <property type="entry name" value="Glyco_hydro_b"/>
</dbReference>
<dbReference type="Proteomes" id="UP000539265">
    <property type="component" value="Unassembled WGS sequence"/>
</dbReference>
<dbReference type="PANTHER" id="PTHR42767:SF1">
    <property type="entry name" value="ENDO-BETA-1,6-GALACTANASE-LIKE DOMAIN-CONTAINING PROTEIN"/>
    <property type="match status" value="1"/>
</dbReference>
<comment type="caution">
    <text evidence="3">The sequence shown here is derived from an EMBL/GenBank/DDBJ whole genome shotgun (WGS) entry which is preliminary data.</text>
</comment>
<dbReference type="EMBL" id="JACHWX010000014">
    <property type="protein sequence ID" value="MBB3057650.1"/>
    <property type="molecule type" value="Genomic_DNA"/>
</dbReference>
<feature type="chain" id="PRO_5033066986" evidence="1">
    <location>
        <begin position="27"/>
        <end position="514"/>
    </location>
</feature>
<evidence type="ECO:0000259" key="2">
    <source>
        <dbReference type="Pfam" id="PF14587"/>
    </source>
</evidence>
<dbReference type="InterPro" id="IPR039743">
    <property type="entry name" value="6GAL/EXGAL"/>
</dbReference>
<evidence type="ECO:0000256" key="1">
    <source>
        <dbReference type="SAM" id="SignalP"/>
    </source>
</evidence>
<name>A0A839SLB7_9SPHI</name>
<evidence type="ECO:0000313" key="3">
    <source>
        <dbReference type="EMBL" id="MBB3057650.1"/>
    </source>
</evidence>